<keyword evidence="4" id="KW-0067">ATP-binding</keyword>
<evidence type="ECO:0000313" key="6">
    <source>
        <dbReference type="EMBL" id="QIQ06136.1"/>
    </source>
</evidence>
<dbReference type="Proteomes" id="UP000501179">
    <property type="component" value="Chromosome"/>
</dbReference>
<dbReference type="KEGG" id="slia:HA039_30905"/>
<protein>
    <submittedName>
        <fullName evidence="6">1,4-alpha-glucan branching protein</fullName>
    </submittedName>
</protein>
<dbReference type="GO" id="GO:0005524">
    <property type="term" value="F:ATP binding"/>
    <property type="evidence" value="ECO:0007669"/>
    <property type="project" value="UniProtKB-KW"/>
</dbReference>
<keyword evidence="2" id="KW-0547">Nucleotide-binding</keyword>
<evidence type="ECO:0000256" key="4">
    <source>
        <dbReference type="ARBA" id="ARBA00022840"/>
    </source>
</evidence>
<dbReference type="GO" id="GO:0016301">
    <property type="term" value="F:kinase activity"/>
    <property type="evidence" value="ECO:0007669"/>
    <property type="project" value="UniProtKB-KW"/>
</dbReference>
<evidence type="ECO:0000259" key="5">
    <source>
        <dbReference type="Pfam" id="PF18085"/>
    </source>
</evidence>
<name>A0A6G9H753_9ACTN</name>
<evidence type="ECO:0000256" key="1">
    <source>
        <dbReference type="ARBA" id="ARBA00022679"/>
    </source>
</evidence>
<keyword evidence="1" id="KW-0808">Transferase</keyword>
<evidence type="ECO:0000256" key="3">
    <source>
        <dbReference type="ARBA" id="ARBA00022777"/>
    </source>
</evidence>
<sequence length="226" mass="23582">MAIIHQVTLKPTKLELLAGWLPAQPWYAGTGDAAALAKAGGFRLDDPEGAVGIEFMVVTDRSGDEPVSYQVPLSYRGAPLDGAEHALVGTTEHEVLGRRWVYDGTHDPVLVAQLLALVGGEAQAQAQSVNETPDPTVTAFFAGSGGLGAIRSTSVTDGTYSTRLLVRTDGDGPDTTLTVRVHRVLRPGEGDAAARAGHALGYVSAPWLLPDGTTARDLFAVVESGA</sequence>
<reference evidence="6 7" key="1">
    <citation type="submission" date="2020-03" db="EMBL/GenBank/DDBJ databases">
        <title>A novel species.</title>
        <authorList>
            <person name="Gao J."/>
        </authorList>
    </citation>
    <scope>NUCLEOTIDE SEQUENCE [LARGE SCALE GENOMIC DNA]</scope>
    <source>
        <strain evidence="6 7">QMT-12</strain>
    </source>
</reference>
<accession>A0A6G9H753</accession>
<keyword evidence="7" id="KW-1185">Reference proteome</keyword>
<organism evidence="6 7">
    <name type="scientific">Streptomyces liangshanensis</name>
    <dbReference type="NCBI Taxonomy" id="2717324"/>
    <lineage>
        <taxon>Bacteria</taxon>
        <taxon>Bacillati</taxon>
        <taxon>Actinomycetota</taxon>
        <taxon>Actinomycetes</taxon>
        <taxon>Kitasatosporales</taxon>
        <taxon>Streptomycetaceae</taxon>
        <taxon>Streptomyces</taxon>
    </lineage>
</organism>
<evidence type="ECO:0000256" key="2">
    <source>
        <dbReference type="ARBA" id="ARBA00022741"/>
    </source>
</evidence>
<evidence type="ECO:0000313" key="7">
    <source>
        <dbReference type="Proteomes" id="UP000501179"/>
    </source>
</evidence>
<feature type="domain" description="Maltokinase N-terminal cap" evidence="5">
    <location>
        <begin position="20"/>
        <end position="107"/>
    </location>
</feature>
<dbReference type="RefSeq" id="WP_167034919.1">
    <property type="nucleotide sequence ID" value="NZ_CP050177.1"/>
</dbReference>
<proteinExistence type="predicted"/>
<dbReference type="AlphaFoldDB" id="A0A6G9H753"/>
<gene>
    <name evidence="6" type="ORF">HA039_30905</name>
</gene>
<dbReference type="Pfam" id="PF18085">
    <property type="entry name" value="Mak_N_cap"/>
    <property type="match status" value="1"/>
</dbReference>
<dbReference type="InterPro" id="IPR040999">
    <property type="entry name" value="Mak_N_cap"/>
</dbReference>
<keyword evidence="3" id="KW-0418">Kinase</keyword>
<dbReference type="EMBL" id="CP050177">
    <property type="protein sequence ID" value="QIQ06136.1"/>
    <property type="molecule type" value="Genomic_DNA"/>
</dbReference>